<evidence type="ECO:0000313" key="3">
    <source>
        <dbReference type="Proteomes" id="UP000748756"/>
    </source>
</evidence>
<feature type="compositionally biased region" description="Polar residues" evidence="1">
    <location>
        <begin position="653"/>
        <end position="664"/>
    </location>
</feature>
<protein>
    <submittedName>
        <fullName evidence="2">Uncharacterized protein</fullName>
    </submittedName>
</protein>
<keyword evidence="3" id="KW-1185">Reference proteome</keyword>
<feature type="region of interest" description="Disordered" evidence="1">
    <location>
        <begin position="638"/>
        <end position="664"/>
    </location>
</feature>
<dbReference type="AlphaFoldDB" id="A0A9P5V9V3"/>
<organism evidence="2 3">
    <name type="scientific">Linnemannia schmuckeri</name>
    <dbReference type="NCBI Taxonomy" id="64567"/>
    <lineage>
        <taxon>Eukaryota</taxon>
        <taxon>Fungi</taxon>
        <taxon>Fungi incertae sedis</taxon>
        <taxon>Mucoromycota</taxon>
        <taxon>Mortierellomycotina</taxon>
        <taxon>Mortierellomycetes</taxon>
        <taxon>Mortierellales</taxon>
        <taxon>Mortierellaceae</taxon>
        <taxon>Linnemannia</taxon>
    </lineage>
</organism>
<dbReference type="SUPFAM" id="SSF52058">
    <property type="entry name" value="L domain-like"/>
    <property type="match status" value="1"/>
</dbReference>
<feature type="compositionally biased region" description="Acidic residues" evidence="1">
    <location>
        <begin position="639"/>
        <end position="652"/>
    </location>
</feature>
<dbReference type="Gene3D" id="3.80.10.10">
    <property type="entry name" value="Ribonuclease Inhibitor"/>
    <property type="match status" value="1"/>
</dbReference>
<dbReference type="OrthoDB" id="2374577at2759"/>
<dbReference type="Proteomes" id="UP000748756">
    <property type="component" value="Unassembled WGS sequence"/>
</dbReference>
<gene>
    <name evidence="2" type="ORF">BG015_009551</name>
</gene>
<feature type="non-terminal residue" evidence="2">
    <location>
        <position position="1"/>
    </location>
</feature>
<accession>A0A9P5V9V3</accession>
<proteinExistence type="predicted"/>
<comment type="caution">
    <text evidence="2">The sequence shown here is derived from an EMBL/GenBank/DDBJ whole genome shotgun (WGS) entry which is preliminary data.</text>
</comment>
<evidence type="ECO:0000313" key="2">
    <source>
        <dbReference type="EMBL" id="KAF9148697.1"/>
    </source>
</evidence>
<name>A0A9P5V9V3_9FUNG</name>
<sequence length="915" mass="105696">LIIHHLTAQYAHKSVAALLSVNKYVCAATLPILYRDPFDIPLIHNTYSDYEKTKSVLFDIMKLVQVLLRSLPAPSSSTVDDDDGLVTELLRVFYYQDPKQTLNQDNNSSAAVVSEVVDSTETCRQDEDDDDNNAATPSTKLLLPPKTLLSYSSYMTRITFEEFSHLSDRQPFTLITPLLCHSNFQAFLQRSGRVDQYRAKEPFLRFLWAKSDEYKFFAHCAEREIRLDLAWAFCCSNAERIKTLHVPISDIGRYLTLIPRLKVLANVTFQVDKNLNVPIYWDQGTSKEKESLARLKEDRARHLEDMVLFVQEHQRYHRNVIQTAQCANDRVYQDYCPIEYQVRLFQFLPPLVKPQTLDIRNWIQFSARVAETDVSLVKIIALKGAPLLTYDLDRLMKQEVFLRRCRHLEQIALTTSSEDIFEWAVQERKDFDDATAATAAAAAITGNVHGDRAVVVPQQRLALVPLQSYNVEFNRSSSGRQASDALYAFGNTLQNINISFRTLWLPDSVPTNSDAPLFPEFKLGGSFDNNYDITPPPWLYLPQLESMDINTQDILLKLHPSLFARSPKLSYVSLGDQRSRYSFSDVVYWEPAHLPDLTQMSLVGTPAISFHPDTLKSTPKLHLLGLQMPFTESSSYIPDPEDFERYEEEDTPGDNNANHSFSSAYPMAPTSQRLQPIWTWDWDLPQLTHLTLTSEFAYRFEFRMLNGTPSLAVLTLDFNSETGRHDRTIGMEDLIKPGFQHPLLRQFIERDRQLHRMRERLISYLPKHEERCFVQQQQEDEDFYGDERLWREEFDFIHVPNLKYLDLNGPWKIDYRPFKAFFTKVAPNLENLSLPQAFGFTVPEWIKSTSESLHGLRDAYVSVPFSAQIIKALRLVSAVESEEAWDYGMRYKLAETPSGRKEDREPAVYSFRRQD</sequence>
<dbReference type="InterPro" id="IPR032675">
    <property type="entry name" value="LRR_dom_sf"/>
</dbReference>
<evidence type="ECO:0000256" key="1">
    <source>
        <dbReference type="SAM" id="MobiDB-lite"/>
    </source>
</evidence>
<dbReference type="EMBL" id="JAAAUQ010000624">
    <property type="protein sequence ID" value="KAF9148697.1"/>
    <property type="molecule type" value="Genomic_DNA"/>
</dbReference>
<reference evidence="2" key="1">
    <citation type="journal article" date="2020" name="Fungal Divers.">
        <title>Resolving the Mortierellaceae phylogeny through synthesis of multi-gene phylogenetics and phylogenomics.</title>
        <authorList>
            <person name="Vandepol N."/>
            <person name="Liber J."/>
            <person name="Desiro A."/>
            <person name="Na H."/>
            <person name="Kennedy M."/>
            <person name="Barry K."/>
            <person name="Grigoriev I.V."/>
            <person name="Miller A.N."/>
            <person name="O'Donnell K."/>
            <person name="Stajich J.E."/>
            <person name="Bonito G."/>
        </authorList>
    </citation>
    <scope>NUCLEOTIDE SEQUENCE</scope>
    <source>
        <strain evidence="2">NRRL 6426</strain>
    </source>
</reference>